<protein>
    <submittedName>
        <fullName evidence="8">Polysialic acid O-acetyltransferase</fullName>
    </submittedName>
</protein>
<keyword evidence="8" id="KW-0808">Transferase</keyword>
<accession>A0A2R6QL50</accession>
<feature type="domain" description="DUF7952" evidence="7">
    <location>
        <begin position="186"/>
        <end position="317"/>
    </location>
</feature>
<name>A0A2R6QL50_ACTCC</name>
<dbReference type="PANTHER" id="PTHR13859">
    <property type="entry name" value="ATROPHIN-RELATED"/>
    <property type="match status" value="1"/>
</dbReference>
<feature type="region of interest" description="Disordered" evidence="5">
    <location>
        <begin position="450"/>
        <end position="487"/>
    </location>
</feature>
<dbReference type="SUPFAM" id="SSF46689">
    <property type="entry name" value="Homeodomain-like"/>
    <property type="match status" value="1"/>
</dbReference>
<keyword evidence="2" id="KW-0805">Transcription regulation</keyword>
<dbReference type="PANTHER" id="PTHR13859:SF11">
    <property type="entry name" value="GRUNGE, ISOFORM J"/>
    <property type="match status" value="1"/>
</dbReference>
<evidence type="ECO:0000256" key="1">
    <source>
        <dbReference type="ARBA" id="ARBA00004123"/>
    </source>
</evidence>
<evidence type="ECO:0000256" key="5">
    <source>
        <dbReference type="SAM" id="MobiDB-lite"/>
    </source>
</evidence>
<feature type="domain" description="DUF7650" evidence="6">
    <location>
        <begin position="355"/>
        <end position="442"/>
    </location>
</feature>
<evidence type="ECO:0000256" key="2">
    <source>
        <dbReference type="ARBA" id="ARBA00023015"/>
    </source>
</evidence>
<dbReference type="Gene3D" id="1.10.10.60">
    <property type="entry name" value="Homeodomain-like"/>
    <property type="match status" value="1"/>
</dbReference>
<feature type="region of interest" description="Disordered" evidence="5">
    <location>
        <begin position="645"/>
        <end position="665"/>
    </location>
</feature>
<keyword evidence="4" id="KW-0539">Nucleus</keyword>
<keyword evidence="9" id="KW-1185">Reference proteome</keyword>
<dbReference type="AlphaFoldDB" id="A0A2R6QL50"/>
<dbReference type="Pfam" id="PF25826">
    <property type="entry name" value="DUF7952"/>
    <property type="match status" value="1"/>
</dbReference>
<dbReference type="GO" id="GO:0016740">
    <property type="term" value="F:transferase activity"/>
    <property type="evidence" value="ECO:0007669"/>
    <property type="project" value="UniProtKB-KW"/>
</dbReference>
<dbReference type="InterPro" id="IPR056067">
    <property type="entry name" value="DUF7650"/>
</dbReference>
<feature type="compositionally biased region" description="Polar residues" evidence="5">
    <location>
        <begin position="830"/>
        <end position="840"/>
    </location>
</feature>
<evidence type="ECO:0000256" key="4">
    <source>
        <dbReference type="ARBA" id="ARBA00023242"/>
    </source>
</evidence>
<dbReference type="GO" id="GO:0003714">
    <property type="term" value="F:transcription corepressor activity"/>
    <property type="evidence" value="ECO:0007669"/>
    <property type="project" value="TreeGrafter"/>
</dbReference>
<comment type="caution">
    <text evidence="8">The sequence shown here is derived from an EMBL/GenBank/DDBJ whole genome shotgun (WGS) entry which is preliminary data.</text>
</comment>
<dbReference type="Proteomes" id="UP000241394">
    <property type="component" value="Chromosome LG15"/>
</dbReference>
<evidence type="ECO:0000259" key="6">
    <source>
        <dbReference type="Pfam" id="PF24662"/>
    </source>
</evidence>
<reference evidence="9" key="2">
    <citation type="journal article" date="2018" name="BMC Genomics">
        <title>A manually annotated Actinidia chinensis var. chinensis (kiwifruit) genome highlights the challenges associated with draft genomes and gene prediction in plants.</title>
        <authorList>
            <person name="Pilkington S.M."/>
            <person name="Crowhurst R."/>
            <person name="Hilario E."/>
            <person name="Nardozza S."/>
            <person name="Fraser L."/>
            <person name="Peng Y."/>
            <person name="Gunaseelan K."/>
            <person name="Simpson R."/>
            <person name="Tahir J."/>
            <person name="Deroles S.C."/>
            <person name="Templeton K."/>
            <person name="Luo Z."/>
            <person name="Davy M."/>
            <person name="Cheng C."/>
            <person name="McNeilage M."/>
            <person name="Scaglione D."/>
            <person name="Liu Y."/>
            <person name="Zhang Q."/>
            <person name="Datson P."/>
            <person name="De Silva N."/>
            <person name="Gardiner S.E."/>
            <person name="Bassett H."/>
            <person name="Chagne D."/>
            <person name="McCallum J."/>
            <person name="Dzierzon H."/>
            <person name="Deng C."/>
            <person name="Wang Y.Y."/>
            <person name="Barron L."/>
            <person name="Manako K."/>
            <person name="Bowen J."/>
            <person name="Foster T.M."/>
            <person name="Erridge Z.A."/>
            <person name="Tiffin H."/>
            <person name="Waite C.N."/>
            <person name="Davies K.M."/>
            <person name="Grierson E.P."/>
            <person name="Laing W.A."/>
            <person name="Kirk R."/>
            <person name="Chen X."/>
            <person name="Wood M."/>
            <person name="Montefiori M."/>
            <person name="Brummell D.A."/>
            <person name="Schwinn K.E."/>
            <person name="Catanach A."/>
            <person name="Fullerton C."/>
            <person name="Li D."/>
            <person name="Meiyalaghan S."/>
            <person name="Nieuwenhuizen N."/>
            <person name="Read N."/>
            <person name="Prakash R."/>
            <person name="Hunter D."/>
            <person name="Zhang H."/>
            <person name="McKenzie M."/>
            <person name="Knabel M."/>
            <person name="Harris A."/>
            <person name="Allan A.C."/>
            <person name="Gleave A."/>
            <person name="Chen A."/>
            <person name="Janssen B.J."/>
            <person name="Plunkett B."/>
            <person name="Ampomah-Dwamena C."/>
            <person name="Voogd C."/>
            <person name="Leif D."/>
            <person name="Lafferty D."/>
            <person name="Souleyre E.J.F."/>
            <person name="Varkonyi-Gasic E."/>
            <person name="Gambi F."/>
            <person name="Hanley J."/>
            <person name="Yao J.L."/>
            <person name="Cheung J."/>
            <person name="David K.M."/>
            <person name="Warren B."/>
            <person name="Marsh K."/>
            <person name="Snowden K.C."/>
            <person name="Lin-Wang K."/>
            <person name="Brian L."/>
            <person name="Martinez-Sanchez M."/>
            <person name="Wang M."/>
            <person name="Ileperuma N."/>
            <person name="Macnee N."/>
            <person name="Campin R."/>
            <person name="McAtee P."/>
            <person name="Drummond R.S.M."/>
            <person name="Espley R.V."/>
            <person name="Ireland H.S."/>
            <person name="Wu R."/>
            <person name="Atkinson R.G."/>
            <person name="Karunairetnam S."/>
            <person name="Bulley S."/>
            <person name="Chunkath S."/>
            <person name="Hanley Z."/>
            <person name="Storey R."/>
            <person name="Thrimawithana A.H."/>
            <person name="Thomson S."/>
            <person name="David C."/>
            <person name="Testolin R."/>
            <person name="Huang H."/>
            <person name="Hellens R.P."/>
            <person name="Schaffer R.J."/>
        </authorList>
    </citation>
    <scope>NUCLEOTIDE SEQUENCE [LARGE SCALE GENOMIC DNA]</scope>
    <source>
        <strain evidence="9">cv. Red5</strain>
    </source>
</reference>
<dbReference type="InParanoid" id="A0A2R6QL50"/>
<dbReference type="GO" id="GO:0005634">
    <property type="term" value="C:nucleus"/>
    <property type="evidence" value="ECO:0007669"/>
    <property type="project" value="UniProtKB-SubCell"/>
</dbReference>
<dbReference type="Pfam" id="PF24662">
    <property type="entry name" value="DUF7650"/>
    <property type="match status" value="1"/>
</dbReference>
<comment type="subcellular location">
    <subcellularLocation>
        <location evidence="1">Nucleus</location>
    </subcellularLocation>
</comment>
<evidence type="ECO:0000313" key="8">
    <source>
        <dbReference type="EMBL" id="PSS10128.1"/>
    </source>
</evidence>
<keyword evidence="3" id="KW-0804">Transcription</keyword>
<dbReference type="OMA" id="ICRKART"/>
<gene>
    <name evidence="8" type="ORF">CEY00_Acc17273</name>
</gene>
<organism evidence="8 9">
    <name type="scientific">Actinidia chinensis var. chinensis</name>
    <name type="common">Chinese soft-hair kiwi</name>
    <dbReference type="NCBI Taxonomy" id="1590841"/>
    <lineage>
        <taxon>Eukaryota</taxon>
        <taxon>Viridiplantae</taxon>
        <taxon>Streptophyta</taxon>
        <taxon>Embryophyta</taxon>
        <taxon>Tracheophyta</taxon>
        <taxon>Spermatophyta</taxon>
        <taxon>Magnoliopsida</taxon>
        <taxon>eudicotyledons</taxon>
        <taxon>Gunneridae</taxon>
        <taxon>Pentapetalae</taxon>
        <taxon>asterids</taxon>
        <taxon>Ericales</taxon>
        <taxon>Actinidiaceae</taxon>
        <taxon>Actinidia</taxon>
    </lineage>
</organism>
<dbReference type="OrthoDB" id="6147534at2759"/>
<sequence length="890" mass="99621">MDSDQLDHNGESAEDVSAEQLVSSDFPYISGTIGDPQIFPRVGTEYQVDIPPMITESERLQLLWNPADADITFDVSYYFLMGLPIPVMWTDAETNNNKNKRVGVNKRPNDSVSANGLLGSKKARSSQLLSNKKCLKEKMLDTSLDNGKKINSVSSVTAFPGKTKLVQICKGKNCCLVPGLLGDSSWTVLEVRSFLLALYIFEKNFFMVKRFMESKEMGDIQAFYYGKFYESHEHRRYSDCRRMMKIKKWKIGQRIFTGWRQQELLSRLFPHVSEEAKSTLVEISKAFAEGRTSLEDYVQTLKTAAGIPILIEAVGIGSGKEDLTDISREPTKNNQVFPVQPEVPIGKECSSLSSRDIIKVLNGDFRLSKARSSDIFWEAVWPRLLARGWHSEQPTNTGYYVSQHQLVFLIPGVNKFSRRKLVKGYHYFGSVTDVLRLVASEPELIELEAEDPRVSSCKEENKRAPEPTLNRRDPDDRQHHSYFKPQVSTCSPDSTTLTVVDTSLKFRETALKVREMKVLAVDTKNTSRLNSEEIGDNSYRYSVYDSQSADMLLKGQKRTNIAKGIVDNSNSNKNMQINDSEGVKKLVEVRQDDKLTRTVKNKFTQSQRPGCSNVLPPLMKQRRLASCVKDDTSRSMEKFMVSSGSKEVGPSFVSNSPDVSDAGPLHEKVFLGSSSAHGRPEKESSDGFVHEKTYGIEIAPVKNARPQSRPLIDLNVPQIPLDSENGEFYMMELDNSLQSSMAHVLGVSSDKYELVEPKVLNNSIDINAAEKPPVVNPRRQSTRNRPLTSRALEALASGFLSTNRRRKDRESQITDNPASGPSHRGHIRATVSSNSGSTSIGFVDDKEGNEVGEICNGKKNRVSDPLVETGRKAAEELVEISQDVYHPGVL</sequence>
<evidence type="ECO:0000256" key="3">
    <source>
        <dbReference type="ARBA" id="ARBA00023163"/>
    </source>
</evidence>
<dbReference type="InterPro" id="IPR009057">
    <property type="entry name" value="Homeodomain-like_sf"/>
</dbReference>
<evidence type="ECO:0000259" key="7">
    <source>
        <dbReference type="Pfam" id="PF25826"/>
    </source>
</evidence>
<reference evidence="8 9" key="1">
    <citation type="submission" date="2017-07" db="EMBL/GenBank/DDBJ databases">
        <title>An improved, manually edited Actinidia chinensis var. chinensis (kiwifruit) genome highlights the challenges associated with draft genomes and gene prediction in plants.</title>
        <authorList>
            <person name="Pilkington S."/>
            <person name="Crowhurst R."/>
            <person name="Hilario E."/>
            <person name="Nardozza S."/>
            <person name="Fraser L."/>
            <person name="Peng Y."/>
            <person name="Gunaseelan K."/>
            <person name="Simpson R."/>
            <person name="Tahir J."/>
            <person name="Deroles S."/>
            <person name="Templeton K."/>
            <person name="Luo Z."/>
            <person name="Davy M."/>
            <person name="Cheng C."/>
            <person name="Mcneilage M."/>
            <person name="Scaglione D."/>
            <person name="Liu Y."/>
            <person name="Zhang Q."/>
            <person name="Datson P."/>
            <person name="De Silva N."/>
            <person name="Gardiner S."/>
            <person name="Bassett H."/>
            <person name="Chagne D."/>
            <person name="Mccallum J."/>
            <person name="Dzierzon H."/>
            <person name="Deng C."/>
            <person name="Wang Y.-Y."/>
            <person name="Barron N."/>
            <person name="Manako K."/>
            <person name="Bowen J."/>
            <person name="Foster T."/>
            <person name="Erridge Z."/>
            <person name="Tiffin H."/>
            <person name="Waite C."/>
            <person name="Davies K."/>
            <person name="Grierson E."/>
            <person name="Laing W."/>
            <person name="Kirk R."/>
            <person name="Chen X."/>
            <person name="Wood M."/>
            <person name="Montefiori M."/>
            <person name="Brummell D."/>
            <person name="Schwinn K."/>
            <person name="Catanach A."/>
            <person name="Fullerton C."/>
            <person name="Li D."/>
            <person name="Meiyalaghan S."/>
            <person name="Nieuwenhuizen N."/>
            <person name="Read N."/>
            <person name="Prakash R."/>
            <person name="Hunter D."/>
            <person name="Zhang H."/>
            <person name="Mckenzie M."/>
            <person name="Knabel M."/>
            <person name="Harris A."/>
            <person name="Allan A."/>
            <person name="Chen A."/>
            <person name="Janssen B."/>
            <person name="Plunkett B."/>
            <person name="Dwamena C."/>
            <person name="Voogd C."/>
            <person name="Leif D."/>
            <person name="Lafferty D."/>
            <person name="Souleyre E."/>
            <person name="Varkonyi-Gasic E."/>
            <person name="Gambi F."/>
            <person name="Hanley J."/>
            <person name="Yao J.-L."/>
            <person name="Cheung J."/>
            <person name="David K."/>
            <person name="Warren B."/>
            <person name="Marsh K."/>
            <person name="Snowden K."/>
            <person name="Lin-Wang K."/>
            <person name="Brian L."/>
            <person name="Martinez-Sanchez M."/>
            <person name="Wang M."/>
            <person name="Ileperuma N."/>
            <person name="Macnee N."/>
            <person name="Campin R."/>
            <person name="Mcatee P."/>
            <person name="Drummond R."/>
            <person name="Espley R."/>
            <person name="Ireland H."/>
            <person name="Wu R."/>
            <person name="Atkinson R."/>
            <person name="Karunairetnam S."/>
            <person name="Bulley S."/>
            <person name="Chunkath S."/>
            <person name="Hanley Z."/>
            <person name="Storey R."/>
            <person name="Thrimawithana A."/>
            <person name="Thomson S."/>
            <person name="David C."/>
            <person name="Testolin R."/>
        </authorList>
    </citation>
    <scope>NUCLEOTIDE SEQUENCE [LARGE SCALE GENOMIC DNA]</scope>
    <source>
        <strain evidence="9">cv. Red5</strain>
        <tissue evidence="8">Young leaf</tissue>
    </source>
</reference>
<feature type="region of interest" description="Disordered" evidence="5">
    <location>
        <begin position="800"/>
        <end position="845"/>
    </location>
</feature>
<dbReference type="STRING" id="1590841.A0A2R6QL50"/>
<dbReference type="EMBL" id="NKQK01000015">
    <property type="protein sequence ID" value="PSS10128.1"/>
    <property type="molecule type" value="Genomic_DNA"/>
</dbReference>
<evidence type="ECO:0000313" key="9">
    <source>
        <dbReference type="Proteomes" id="UP000241394"/>
    </source>
</evidence>
<proteinExistence type="predicted"/>
<dbReference type="Gramene" id="PSS10128">
    <property type="protein sequence ID" value="PSS10128"/>
    <property type="gene ID" value="CEY00_Acc17273"/>
</dbReference>
<feature type="compositionally biased region" description="Basic and acidic residues" evidence="5">
    <location>
        <begin position="450"/>
        <end position="479"/>
    </location>
</feature>
<dbReference type="InterPro" id="IPR057712">
    <property type="entry name" value="DUF7952"/>
</dbReference>